<feature type="compositionally biased region" description="Low complexity" evidence="1">
    <location>
        <begin position="52"/>
        <end position="62"/>
    </location>
</feature>
<reference evidence="2" key="1">
    <citation type="submission" date="2023-11" db="EMBL/GenBank/DDBJ databases">
        <authorList>
            <person name="De Vega J J."/>
            <person name="De Vega J J."/>
        </authorList>
    </citation>
    <scope>NUCLEOTIDE SEQUENCE</scope>
</reference>
<feature type="compositionally biased region" description="Basic residues" evidence="1">
    <location>
        <begin position="252"/>
        <end position="266"/>
    </location>
</feature>
<accession>A0AAD2HBX5</accession>
<dbReference type="AlphaFoldDB" id="A0AAD2HBX5"/>
<feature type="compositionally biased region" description="Basic and acidic residues" evidence="1">
    <location>
        <begin position="1"/>
        <end position="21"/>
    </location>
</feature>
<evidence type="ECO:0000256" key="1">
    <source>
        <dbReference type="SAM" id="MobiDB-lite"/>
    </source>
</evidence>
<feature type="compositionally biased region" description="Basic residues" evidence="1">
    <location>
        <begin position="38"/>
        <end position="48"/>
    </location>
</feature>
<name>A0AAD2HBX5_9AGAR</name>
<feature type="region of interest" description="Disordered" evidence="1">
    <location>
        <begin position="1"/>
        <end position="68"/>
    </location>
</feature>
<gene>
    <name evidence="2" type="ORF">MYCIT1_LOCUS17831</name>
</gene>
<feature type="compositionally biased region" description="Low complexity" evidence="1">
    <location>
        <begin position="152"/>
        <end position="168"/>
    </location>
</feature>
<evidence type="ECO:0000313" key="2">
    <source>
        <dbReference type="EMBL" id="CAK5272236.1"/>
    </source>
</evidence>
<dbReference type="EMBL" id="CAVNYO010000181">
    <property type="protein sequence ID" value="CAK5272236.1"/>
    <property type="molecule type" value="Genomic_DNA"/>
</dbReference>
<feature type="region of interest" description="Disordered" evidence="1">
    <location>
        <begin position="152"/>
        <end position="181"/>
    </location>
</feature>
<dbReference type="Proteomes" id="UP001295794">
    <property type="component" value="Unassembled WGS sequence"/>
</dbReference>
<feature type="non-terminal residue" evidence="2">
    <location>
        <position position="1"/>
    </location>
</feature>
<evidence type="ECO:0000313" key="3">
    <source>
        <dbReference type="Proteomes" id="UP001295794"/>
    </source>
</evidence>
<organism evidence="2 3">
    <name type="scientific">Mycena citricolor</name>
    <dbReference type="NCBI Taxonomy" id="2018698"/>
    <lineage>
        <taxon>Eukaryota</taxon>
        <taxon>Fungi</taxon>
        <taxon>Dikarya</taxon>
        <taxon>Basidiomycota</taxon>
        <taxon>Agaricomycotina</taxon>
        <taxon>Agaricomycetes</taxon>
        <taxon>Agaricomycetidae</taxon>
        <taxon>Agaricales</taxon>
        <taxon>Marasmiineae</taxon>
        <taxon>Mycenaceae</taxon>
        <taxon>Mycena</taxon>
    </lineage>
</organism>
<keyword evidence="3" id="KW-1185">Reference proteome</keyword>
<feature type="compositionally biased region" description="Low complexity" evidence="1">
    <location>
        <begin position="285"/>
        <end position="294"/>
    </location>
</feature>
<protein>
    <submittedName>
        <fullName evidence="2">Uncharacterized protein</fullName>
    </submittedName>
</protein>
<comment type="caution">
    <text evidence="2">The sequence shown here is derived from an EMBL/GenBank/DDBJ whole genome shotgun (WGS) entry which is preliminary data.</text>
</comment>
<feature type="region of interest" description="Disordered" evidence="1">
    <location>
        <begin position="238"/>
        <end position="318"/>
    </location>
</feature>
<sequence>HSHHGDIGHDYLESRPRHGPDRLLGLRRPQQSRDPAHRAARRPGRSARLHPAPRAARPARGPQRGDHVRPARLWALDAPRGQAGRVLDRRAVHGRARARGGALAHRPVRAARALVGRHARRDVRRAPAARAPAPPRHLRLAGVDGAVGRGVRPAAGAVPRGLPRAAGPPRGGRDDREPGVPGRAAGVLQKARVSAGGLARGSEPGVCGPRKGSDGVHDDEWAVRVHGHGLAQDLVRRRRAAAHHSPDARAQRPLRRGAQPRRRAVLHAHPWSRQVGRVRREQPHAVLRGAGALPRGRRRVPGPVGSVASTSKSHPRVS</sequence>
<proteinExistence type="predicted"/>